<organism evidence="1 2">
    <name type="scientific">Caballeronia humi</name>
    <dbReference type="NCBI Taxonomy" id="326474"/>
    <lineage>
        <taxon>Bacteria</taxon>
        <taxon>Pseudomonadati</taxon>
        <taxon>Pseudomonadota</taxon>
        <taxon>Betaproteobacteria</taxon>
        <taxon>Burkholderiales</taxon>
        <taxon>Burkholderiaceae</taxon>
        <taxon>Caballeronia</taxon>
    </lineage>
</organism>
<protein>
    <submittedName>
        <fullName evidence="1">Uncharacterized protein</fullName>
    </submittedName>
</protein>
<dbReference type="RefSeq" id="WP_087668219.1">
    <property type="nucleotide sequence ID" value="NZ_FCNW02000016.1"/>
</dbReference>
<proteinExistence type="predicted"/>
<evidence type="ECO:0000313" key="1">
    <source>
        <dbReference type="EMBL" id="SAL43639.1"/>
    </source>
</evidence>
<reference evidence="1" key="1">
    <citation type="submission" date="2016-01" db="EMBL/GenBank/DDBJ databases">
        <authorList>
            <person name="Peeters C."/>
        </authorList>
    </citation>
    <scope>NUCLEOTIDE SEQUENCE [LARGE SCALE GENOMIC DNA]</scope>
    <source>
        <strain evidence="1">LMG 22934</strain>
    </source>
</reference>
<dbReference type="EMBL" id="FCNW02000016">
    <property type="protein sequence ID" value="SAL43639.1"/>
    <property type="molecule type" value="Genomic_DNA"/>
</dbReference>
<accession>A0A158HHX3</accession>
<evidence type="ECO:0000313" key="2">
    <source>
        <dbReference type="Proteomes" id="UP000054977"/>
    </source>
</evidence>
<keyword evidence="2" id="KW-1185">Reference proteome</keyword>
<dbReference type="Proteomes" id="UP000054977">
    <property type="component" value="Unassembled WGS sequence"/>
</dbReference>
<gene>
    <name evidence="1" type="ORF">AWB65_03346</name>
</gene>
<comment type="caution">
    <text evidence="1">The sequence shown here is derived from an EMBL/GenBank/DDBJ whole genome shotgun (WGS) entry which is preliminary data.</text>
</comment>
<sequence>MSSNKFKTAQSVCSEAIKAAERLIEAEAKRGVNLVAKVSVVPASNFPDWPTKLAEALCENPTLAGQSNHAMVSAIEARSGRTGFNAKLISKDPTKGQLAFVSGILRQYGYSTATLKKGTDIKRIVREQIRDDIPAANQATVFYADGVAIDGKTYKYRQRNTEPRGLPWYDLCIRIAGIEVPLGIVLKLRGVGVNEFQTKDEAAQRFARSEQTVRRRELDREPQVARSVSELAKAVRESQRKAVVPGEYTGSQLGELIRTWFYNITVEQGRYVCLGDLLRSMEDTPEIVEALEAFVREPYSDAANDKEAEAA</sequence>
<dbReference type="OrthoDB" id="9133268at2"/>
<dbReference type="AlphaFoldDB" id="A0A158HHX3"/>
<name>A0A158HHX3_9BURK</name>